<dbReference type="Pfam" id="PF13302">
    <property type="entry name" value="Acetyltransf_3"/>
    <property type="match status" value="1"/>
</dbReference>
<dbReference type="PANTHER" id="PTHR43792">
    <property type="entry name" value="GNAT FAMILY, PUTATIVE (AFU_ORTHOLOGUE AFUA_3G00765)-RELATED-RELATED"/>
    <property type="match status" value="1"/>
</dbReference>
<dbReference type="Proteomes" id="UP001204621">
    <property type="component" value="Unassembled WGS sequence"/>
</dbReference>
<proteinExistence type="predicted"/>
<name>A0ABT2D293_9BURK</name>
<evidence type="ECO:0000313" key="3">
    <source>
        <dbReference type="Proteomes" id="UP001204621"/>
    </source>
</evidence>
<dbReference type="EMBL" id="JANUGU010000005">
    <property type="protein sequence ID" value="MCS0659468.1"/>
    <property type="molecule type" value="Genomic_DNA"/>
</dbReference>
<sequence length="189" mass="21391">MPVLTPTVLETPRLRLRWITPADAEALYAVLSDPLVTQYWSGGPWTSIDQAHRSIADSLANYADGSGVRFVIELADTPGLIGYVTLHHFMDASRRCEVGYALAQPYWNQRYAGEALRAVLEYGFRDLDLNRIEADIDPANLASARLLERYGFRKEGYMPERWIVNGQPADTVFYGLLRSYWDTAPFVSQ</sequence>
<keyword evidence="3" id="KW-1185">Reference proteome</keyword>
<dbReference type="SUPFAM" id="SSF55729">
    <property type="entry name" value="Acyl-CoA N-acyltransferases (Nat)"/>
    <property type="match status" value="1"/>
</dbReference>
<evidence type="ECO:0000259" key="1">
    <source>
        <dbReference type="PROSITE" id="PS51186"/>
    </source>
</evidence>
<feature type="domain" description="N-acetyltransferase" evidence="1">
    <location>
        <begin position="14"/>
        <end position="170"/>
    </location>
</feature>
<dbReference type="InterPro" id="IPR051531">
    <property type="entry name" value="N-acetyltransferase"/>
</dbReference>
<dbReference type="RefSeq" id="WP_258812658.1">
    <property type="nucleotide sequence ID" value="NZ_JANUGU010000005.1"/>
</dbReference>
<accession>A0ABT2D293</accession>
<organism evidence="2 3">
    <name type="scientific">Massilia terrae</name>
    <dbReference type="NCBI Taxonomy" id="1811224"/>
    <lineage>
        <taxon>Bacteria</taxon>
        <taxon>Pseudomonadati</taxon>
        <taxon>Pseudomonadota</taxon>
        <taxon>Betaproteobacteria</taxon>
        <taxon>Burkholderiales</taxon>
        <taxon>Oxalobacteraceae</taxon>
        <taxon>Telluria group</taxon>
        <taxon>Massilia</taxon>
    </lineage>
</organism>
<evidence type="ECO:0000313" key="2">
    <source>
        <dbReference type="EMBL" id="MCS0659468.1"/>
    </source>
</evidence>
<dbReference type="PROSITE" id="PS51186">
    <property type="entry name" value="GNAT"/>
    <property type="match status" value="1"/>
</dbReference>
<dbReference type="InterPro" id="IPR000182">
    <property type="entry name" value="GNAT_dom"/>
</dbReference>
<dbReference type="InterPro" id="IPR016181">
    <property type="entry name" value="Acyl_CoA_acyltransferase"/>
</dbReference>
<dbReference type="Gene3D" id="3.40.630.30">
    <property type="match status" value="1"/>
</dbReference>
<protein>
    <submittedName>
        <fullName evidence="2">GNAT family N-acetyltransferase</fullName>
    </submittedName>
</protein>
<reference evidence="2 3" key="1">
    <citation type="submission" date="2022-08" db="EMBL/GenBank/DDBJ databases">
        <title>Reclassification of Massilia species as members of the genera Telluria, Duganella, Pseudoduganella, Mokoshia gen. nov. and Zemynaea gen. nov. using orthogonal and non-orthogonal genome-based approaches.</title>
        <authorList>
            <person name="Bowman J.P."/>
        </authorList>
    </citation>
    <scope>NUCLEOTIDE SEQUENCE [LARGE SCALE GENOMIC DNA]</scope>
    <source>
        <strain evidence="2 3">JCM 31606</strain>
    </source>
</reference>
<dbReference type="PANTHER" id="PTHR43792:SF9">
    <property type="entry name" value="RIBOSOMAL-PROTEIN-ALANINE ACETYLTRANSFERASE"/>
    <property type="match status" value="1"/>
</dbReference>
<gene>
    <name evidence="2" type="ORF">NX778_15465</name>
</gene>
<comment type="caution">
    <text evidence="2">The sequence shown here is derived from an EMBL/GenBank/DDBJ whole genome shotgun (WGS) entry which is preliminary data.</text>
</comment>